<protein>
    <recommendedName>
        <fullName evidence="1">Alanine dehydrogenase/pyridine nucleotide transhydrogenase N-terminal domain-containing protein</fullName>
    </recommendedName>
</protein>
<dbReference type="PANTHER" id="PTHR42795">
    <property type="entry name" value="ALANINE DEHYDROGENASE"/>
    <property type="match status" value="1"/>
</dbReference>
<proteinExistence type="predicted"/>
<evidence type="ECO:0000259" key="1">
    <source>
        <dbReference type="SMART" id="SM01003"/>
    </source>
</evidence>
<dbReference type="SMART" id="SM01003">
    <property type="entry name" value="AlaDh_PNT_N"/>
    <property type="match status" value="1"/>
</dbReference>
<dbReference type="GO" id="GO:0006524">
    <property type="term" value="P:alanine catabolic process"/>
    <property type="evidence" value="ECO:0007669"/>
    <property type="project" value="TreeGrafter"/>
</dbReference>
<sequence>MYRIGIPNEQLQAERRVSIIPSDVMRLIRDNPNNIAIYIQSNAGKEAGYSDIDYAFSGATIVDTIQEVYENADIIVRVKEPHPSEYRYITSRHTVMAFFHFGKNINLHINIKPL</sequence>
<feature type="domain" description="Alanine dehydrogenase/pyridine nucleotide transhydrogenase N-terminal" evidence="1">
    <location>
        <begin position="5"/>
        <end position="106"/>
    </location>
</feature>
<dbReference type="EMBL" id="MN740821">
    <property type="protein sequence ID" value="QHU13499.1"/>
    <property type="molecule type" value="Genomic_DNA"/>
</dbReference>
<dbReference type="AlphaFoldDB" id="A0A6C0K704"/>
<evidence type="ECO:0000313" key="2">
    <source>
        <dbReference type="EMBL" id="QHU13499.1"/>
    </source>
</evidence>
<dbReference type="GO" id="GO:0005886">
    <property type="term" value="C:plasma membrane"/>
    <property type="evidence" value="ECO:0007669"/>
    <property type="project" value="TreeGrafter"/>
</dbReference>
<dbReference type="GO" id="GO:0000286">
    <property type="term" value="F:alanine dehydrogenase activity"/>
    <property type="evidence" value="ECO:0007669"/>
    <property type="project" value="TreeGrafter"/>
</dbReference>
<reference evidence="2" key="1">
    <citation type="journal article" date="2020" name="Nature">
        <title>Giant virus diversity and host interactions through global metagenomics.</title>
        <authorList>
            <person name="Schulz F."/>
            <person name="Roux S."/>
            <person name="Paez-Espino D."/>
            <person name="Jungbluth S."/>
            <person name="Walsh D.A."/>
            <person name="Denef V.J."/>
            <person name="McMahon K.D."/>
            <person name="Konstantinidis K.T."/>
            <person name="Eloe-Fadrosh E.A."/>
            <person name="Kyrpides N.C."/>
            <person name="Woyke T."/>
        </authorList>
    </citation>
    <scope>NUCLEOTIDE SEQUENCE</scope>
    <source>
        <strain evidence="2">GVMAG-S-1101178-73</strain>
    </source>
</reference>
<accession>A0A6C0K704</accession>
<name>A0A6C0K704_9ZZZZ</name>
<dbReference type="Gene3D" id="3.40.50.720">
    <property type="entry name" value="NAD(P)-binding Rossmann-like Domain"/>
    <property type="match status" value="1"/>
</dbReference>
<dbReference type="Pfam" id="PF05222">
    <property type="entry name" value="AlaDh_PNT_N"/>
    <property type="match status" value="1"/>
</dbReference>
<dbReference type="SUPFAM" id="SSF52283">
    <property type="entry name" value="Formate/glycerate dehydrogenase catalytic domain-like"/>
    <property type="match status" value="1"/>
</dbReference>
<dbReference type="InterPro" id="IPR007886">
    <property type="entry name" value="AlaDH/PNT_N"/>
</dbReference>
<organism evidence="2">
    <name type="scientific">viral metagenome</name>
    <dbReference type="NCBI Taxonomy" id="1070528"/>
    <lineage>
        <taxon>unclassified sequences</taxon>
        <taxon>metagenomes</taxon>
        <taxon>organismal metagenomes</taxon>
    </lineage>
</organism>
<dbReference type="PANTHER" id="PTHR42795:SF1">
    <property type="entry name" value="ALANINE DEHYDROGENASE"/>
    <property type="match status" value="1"/>
</dbReference>